<dbReference type="SUPFAM" id="SSF51735">
    <property type="entry name" value="NAD(P)-binding Rossmann-fold domains"/>
    <property type="match status" value="1"/>
</dbReference>
<dbReference type="InterPro" id="IPR051604">
    <property type="entry name" value="Ergot_Alk_Oxidoreductase"/>
</dbReference>
<comment type="caution">
    <text evidence="2">The sequence shown here is derived from an EMBL/GenBank/DDBJ whole genome shotgun (WGS) entry which is preliminary data.</text>
</comment>
<dbReference type="Pfam" id="PF13460">
    <property type="entry name" value="NAD_binding_10"/>
    <property type="match status" value="1"/>
</dbReference>
<name>A0ABS7ZB59_9MICO</name>
<dbReference type="PANTHER" id="PTHR43162">
    <property type="match status" value="1"/>
</dbReference>
<reference evidence="2 3" key="1">
    <citation type="submission" date="2021-09" db="EMBL/GenBank/DDBJ databases">
        <title>Isoptericola luteus sp. nov., a novel bacterium isolated from Harbin, the capital city of Heilongjiang province.</title>
        <authorList>
            <person name="Li J."/>
        </authorList>
    </citation>
    <scope>NUCLEOTIDE SEQUENCE [LARGE SCALE GENOMIC DNA]</scope>
    <source>
        <strain evidence="2 3">NEAU-Y5</strain>
    </source>
</reference>
<evidence type="ECO:0000259" key="1">
    <source>
        <dbReference type="Pfam" id="PF13460"/>
    </source>
</evidence>
<evidence type="ECO:0000313" key="2">
    <source>
        <dbReference type="EMBL" id="MCA5892277.1"/>
    </source>
</evidence>
<dbReference type="EMBL" id="JAIXCQ010000001">
    <property type="protein sequence ID" value="MCA5892277.1"/>
    <property type="molecule type" value="Genomic_DNA"/>
</dbReference>
<organism evidence="2 3">
    <name type="scientific">Isoptericola luteus</name>
    <dbReference type="NCBI Taxonomy" id="2879484"/>
    <lineage>
        <taxon>Bacteria</taxon>
        <taxon>Bacillati</taxon>
        <taxon>Actinomycetota</taxon>
        <taxon>Actinomycetes</taxon>
        <taxon>Micrococcales</taxon>
        <taxon>Promicromonosporaceae</taxon>
        <taxon>Isoptericola</taxon>
    </lineage>
</organism>
<gene>
    <name evidence="2" type="ORF">LEP48_02790</name>
</gene>
<evidence type="ECO:0000313" key="3">
    <source>
        <dbReference type="Proteomes" id="UP001319870"/>
    </source>
</evidence>
<proteinExistence type="predicted"/>
<sequence>MLGRSVAQLRGRGGVHVRALTRSPARADLPDDVEVVAGDLSEPTSLDDALLGVDAVFLVFPTVQADGRASELVARMAKDVRRIVYLSAEGVPDDGDAPVEGIIGSHAAIEHRPVRYEELSRDEMRARIVGEWGRSPETADSTLDAWAAMVGNRNGITSTAEDLTGRPARSFGTWAADHVADFR</sequence>
<dbReference type="PANTHER" id="PTHR43162:SF1">
    <property type="entry name" value="PRESTALK A DIFFERENTIATION PROTEIN A"/>
    <property type="match status" value="1"/>
</dbReference>
<feature type="domain" description="NAD(P)-binding" evidence="1">
    <location>
        <begin position="6"/>
        <end position="96"/>
    </location>
</feature>
<dbReference type="InterPro" id="IPR016040">
    <property type="entry name" value="NAD(P)-bd_dom"/>
</dbReference>
<keyword evidence="3" id="KW-1185">Reference proteome</keyword>
<dbReference type="Gene3D" id="3.40.50.720">
    <property type="entry name" value="NAD(P)-binding Rossmann-like Domain"/>
    <property type="match status" value="2"/>
</dbReference>
<dbReference type="InterPro" id="IPR036291">
    <property type="entry name" value="NAD(P)-bd_dom_sf"/>
</dbReference>
<dbReference type="RefSeq" id="WP_225564108.1">
    <property type="nucleotide sequence ID" value="NZ_JAIXCQ010000001.1"/>
</dbReference>
<dbReference type="Proteomes" id="UP001319870">
    <property type="component" value="Unassembled WGS sequence"/>
</dbReference>
<accession>A0ABS7ZB59</accession>
<protein>
    <submittedName>
        <fullName evidence="2">NAD(P)H-binding protein</fullName>
    </submittedName>
</protein>